<sequence length="323" mass="35860">MPPAEVQMPITKPSSYAAAVRDLIPGHRLDSQPHISSDVHFQGLPAKSPRRFRGIPAVSFTANEIQVLSSIFRYALVGAFPQKRPPLSSIRKAMEAIGFSKPYSVGHLQSHQILFNFRSDLDFQRFWLKNNWYFFGCAMNVSRWTPSYYVEADSPLCPVWVAMEGIPVHLHDVRALYVIAGLLGRPLKIDAPTANFSRPSTARILIELDISRELSQKIWIDNGESGFFQAAVYENLPVFCTVCSRFGHTSRNCSRVSKPMMQKAKVSGTKDLITDVPNMLVSVPLVVDATNLVVGVTSCDTMIPNRKAGDSLVSPVTEKSPPI</sequence>
<dbReference type="PANTHER" id="PTHR31286:SF179">
    <property type="entry name" value="RNASE H TYPE-1 DOMAIN-CONTAINING PROTEIN"/>
    <property type="match status" value="1"/>
</dbReference>
<organism evidence="2 3">
    <name type="scientific">Cuscuta europaea</name>
    <name type="common">European dodder</name>
    <dbReference type="NCBI Taxonomy" id="41803"/>
    <lineage>
        <taxon>Eukaryota</taxon>
        <taxon>Viridiplantae</taxon>
        <taxon>Streptophyta</taxon>
        <taxon>Embryophyta</taxon>
        <taxon>Tracheophyta</taxon>
        <taxon>Spermatophyta</taxon>
        <taxon>Magnoliopsida</taxon>
        <taxon>eudicotyledons</taxon>
        <taxon>Gunneridae</taxon>
        <taxon>Pentapetalae</taxon>
        <taxon>asterids</taxon>
        <taxon>lamiids</taxon>
        <taxon>Solanales</taxon>
        <taxon>Convolvulaceae</taxon>
        <taxon>Cuscuteae</taxon>
        <taxon>Cuscuta</taxon>
        <taxon>Cuscuta subgen. Cuscuta</taxon>
    </lineage>
</organism>
<accession>A0A9P0YJJ1</accession>
<dbReference type="InterPro" id="IPR040256">
    <property type="entry name" value="At4g02000-like"/>
</dbReference>
<dbReference type="Proteomes" id="UP001152484">
    <property type="component" value="Unassembled WGS sequence"/>
</dbReference>
<dbReference type="EMBL" id="CAMAPE010000004">
    <property type="protein sequence ID" value="CAH9061334.1"/>
    <property type="molecule type" value="Genomic_DNA"/>
</dbReference>
<feature type="domain" description="DUF4283" evidence="1">
    <location>
        <begin position="72"/>
        <end position="147"/>
    </location>
</feature>
<proteinExistence type="predicted"/>
<evidence type="ECO:0000259" key="1">
    <source>
        <dbReference type="Pfam" id="PF14111"/>
    </source>
</evidence>
<evidence type="ECO:0000313" key="3">
    <source>
        <dbReference type="Proteomes" id="UP001152484"/>
    </source>
</evidence>
<evidence type="ECO:0000313" key="2">
    <source>
        <dbReference type="EMBL" id="CAH9061334.1"/>
    </source>
</evidence>
<dbReference type="AlphaFoldDB" id="A0A9P0YJJ1"/>
<dbReference type="InterPro" id="IPR025558">
    <property type="entry name" value="DUF4283"/>
</dbReference>
<dbReference type="OrthoDB" id="1002340at2759"/>
<gene>
    <name evidence="2" type="ORF">CEURO_LOCUS1720</name>
</gene>
<dbReference type="PANTHER" id="PTHR31286">
    <property type="entry name" value="GLYCINE-RICH CELL WALL STRUCTURAL PROTEIN 1.8-LIKE"/>
    <property type="match status" value="1"/>
</dbReference>
<keyword evidence="3" id="KW-1185">Reference proteome</keyword>
<name>A0A9P0YJJ1_CUSEU</name>
<protein>
    <recommendedName>
        <fullName evidence="1">DUF4283 domain-containing protein</fullName>
    </recommendedName>
</protein>
<reference evidence="2" key="1">
    <citation type="submission" date="2022-07" db="EMBL/GenBank/DDBJ databases">
        <authorList>
            <person name="Macas J."/>
            <person name="Novak P."/>
            <person name="Neumann P."/>
        </authorList>
    </citation>
    <scope>NUCLEOTIDE SEQUENCE</scope>
</reference>
<dbReference type="Pfam" id="PF14111">
    <property type="entry name" value="DUF4283"/>
    <property type="match status" value="1"/>
</dbReference>
<comment type="caution">
    <text evidence="2">The sequence shown here is derived from an EMBL/GenBank/DDBJ whole genome shotgun (WGS) entry which is preliminary data.</text>
</comment>